<evidence type="ECO:0000256" key="2">
    <source>
        <dbReference type="SAM" id="MobiDB-lite"/>
    </source>
</evidence>
<dbReference type="GeneID" id="25774706"/>
<evidence type="ECO:0000256" key="1">
    <source>
        <dbReference type="ARBA" id="ARBA00008848"/>
    </source>
</evidence>
<reference evidence="4 5" key="1">
    <citation type="journal article" date="2013" name="BMC Genomics">
        <title>Genome sequence and analysis of methylotrophic yeast Hansenula polymorpha DL1.</title>
        <authorList>
            <person name="Ravin N.V."/>
            <person name="Eldarov M.A."/>
            <person name="Kadnikov V.V."/>
            <person name="Beletsky A.V."/>
            <person name="Schneider J."/>
            <person name="Mardanova E.S."/>
            <person name="Smekalova E.M."/>
            <person name="Zvereva M.I."/>
            <person name="Dontsova O.A."/>
            <person name="Mardanov A.V."/>
            <person name="Skryabin K.G."/>
        </authorList>
    </citation>
    <scope>NUCLEOTIDE SEQUENCE [LARGE SCALE GENOMIC DNA]</scope>
    <source>
        <strain evidence="5">ATCC 26012 / BCRC 20466 / JCM 22074 / NRRL Y-7560 / DL-1</strain>
    </source>
</reference>
<organism evidence="4 5">
    <name type="scientific">Ogataea parapolymorpha (strain ATCC 26012 / BCRC 20466 / JCM 22074 / NRRL Y-7560 / DL-1)</name>
    <name type="common">Yeast</name>
    <name type="synonym">Hansenula polymorpha</name>
    <dbReference type="NCBI Taxonomy" id="871575"/>
    <lineage>
        <taxon>Eukaryota</taxon>
        <taxon>Fungi</taxon>
        <taxon>Dikarya</taxon>
        <taxon>Ascomycota</taxon>
        <taxon>Saccharomycotina</taxon>
        <taxon>Pichiomycetes</taxon>
        <taxon>Pichiales</taxon>
        <taxon>Pichiaceae</taxon>
        <taxon>Ogataea</taxon>
    </lineage>
</organism>
<dbReference type="PANTHER" id="PTHR15139:SF0">
    <property type="entry name" value="TUBULIN-SPECIFIC CHAPERONE C"/>
    <property type="match status" value="1"/>
</dbReference>
<comment type="similarity">
    <text evidence="1">Belongs to the TBCC family.</text>
</comment>
<dbReference type="GO" id="GO:0007021">
    <property type="term" value="P:tubulin complex assembly"/>
    <property type="evidence" value="ECO:0007669"/>
    <property type="project" value="TreeGrafter"/>
</dbReference>
<protein>
    <recommendedName>
        <fullName evidence="3">C-CAP/cofactor C-like domain-containing protein</fullName>
    </recommendedName>
</protein>
<feature type="compositionally biased region" description="Polar residues" evidence="2">
    <location>
        <begin position="96"/>
        <end position="110"/>
    </location>
</feature>
<dbReference type="InterPro" id="IPR027684">
    <property type="entry name" value="TBCC"/>
</dbReference>
<comment type="caution">
    <text evidence="4">The sequence shown here is derived from an EMBL/GenBank/DDBJ whole genome shotgun (WGS) entry which is preliminary data.</text>
</comment>
<dbReference type="PROSITE" id="PS51329">
    <property type="entry name" value="C_CAP_COFACTOR_C"/>
    <property type="match status" value="1"/>
</dbReference>
<keyword evidence="5" id="KW-1185">Reference proteome</keyword>
<dbReference type="Proteomes" id="UP000008673">
    <property type="component" value="Unassembled WGS sequence"/>
</dbReference>
<dbReference type="InterPro" id="IPR012945">
    <property type="entry name" value="Tubulin-bd_cofactor_C_dom"/>
</dbReference>
<name>W1QBQ3_OGAPD</name>
<dbReference type="InterPro" id="IPR017901">
    <property type="entry name" value="C-CAP_CF_C-like"/>
</dbReference>
<evidence type="ECO:0000259" key="3">
    <source>
        <dbReference type="PROSITE" id="PS51329"/>
    </source>
</evidence>
<dbReference type="InterPro" id="IPR016098">
    <property type="entry name" value="CAP/MinC_C"/>
</dbReference>
<dbReference type="Gene3D" id="2.160.20.70">
    <property type="match status" value="1"/>
</dbReference>
<dbReference type="KEGG" id="opa:HPODL_05284"/>
<proteinExistence type="inferred from homology"/>
<dbReference type="Pfam" id="PF07986">
    <property type="entry name" value="TBCC"/>
    <property type="match status" value="1"/>
</dbReference>
<sequence>MSAKEVLDKFHEQSKLIEKQIDNADVNTDWKLIRDDINKFKQWVTKVYETGGIPQYDLKRITSTIDSWVLSLDDKKRTFNNKKFKFSYKPGRDNRSSYVESSQPSTFGTPTISEKDGAKCIIEKAHQGVFLSEIKNSVIVIPTNMAAGAITLKNCHNSAFVIHSESFLYAEELTNCIIIGRAHQMRLHKSKGVYLDIQIESTLNKIIIEESTSIKFVNSRNVEIDDFNEPSKERLNYAMVDKLVNETEIAEIQLESLPSLIKSII</sequence>
<gene>
    <name evidence="4" type="ORF">HPODL_05284</name>
</gene>
<evidence type="ECO:0000313" key="4">
    <source>
        <dbReference type="EMBL" id="ESW97112.1"/>
    </source>
</evidence>
<accession>W1QBQ3</accession>
<dbReference type="OMA" id="ERCTNTI"/>
<dbReference type="HOGENOM" id="CLU_1050089_0_0_1"/>
<dbReference type="PANTHER" id="PTHR15139">
    <property type="entry name" value="TUBULIN FOLDING COFACTOR C"/>
    <property type="match status" value="1"/>
</dbReference>
<dbReference type="GO" id="GO:0005737">
    <property type="term" value="C:cytoplasm"/>
    <property type="evidence" value="ECO:0007669"/>
    <property type="project" value="TreeGrafter"/>
</dbReference>
<dbReference type="AlphaFoldDB" id="W1QBQ3"/>
<dbReference type="RefSeq" id="XP_013933197.1">
    <property type="nucleotide sequence ID" value="XM_014077722.1"/>
</dbReference>
<dbReference type="EMBL" id="AEOI02000009">
    <property type="protein sequence ID" value="ESW97112.1"/>
    <property type="molecule type" value="Genomic_DNA"/>
</dbReference>
<dbReference type="GO" id="GO:0007023">
    <property type="term" value="P:post-chaperonin tubulin folding pathway"/>
    <property type="evidence" value="ECO:0007669"/>
    <property type="project" value="InterPro"/>
</dbReference>
<evidence type="ECO:0000313" key="5">
    <source>
        <dbReference type="Proteomes" id="UP000008673"/>
    </source>
</evidence>
<dbReference type="OrthoDB" id="194775at2759"/>
<feature type="domain" description="C-CAP/cofactor C-like" evidence="3">
    <location>
        <begin position="98"/>
        <end position="249"/>
    </location>
</feature>
<feature type="region of interest" description="Disordered" evidence="2">
    <location>
        <begin position="91"/>
        <end position="110"/>
    </location>
</feature>